<feature type="compositionally biased region" description="Basic and acidic residues" evidence="1">
    <location>
        <begin position="170"/>
        <end position="180"/>
    </location>
</feature>
<feature type="region of interest" description="Disordered" evidence="1">
    <location>
        <begin position="384"/>
        <end position="421"/>
    </location>
</feature>
<comment type="caution">
    <text evidence="2">The sequence shown here is derived from an EMBL/GenBank/DDBJ whole genome shotgun (WGS) entry which is preliminary data.</text>
</comment>
<evidence type="ECO:0000313" key="2">
    <source>
        <dbReference type="EMBL" id="KAG0011899.1"/>
    </source>
</evidence>
<keyword evidence="3" id="KW-1185">Reference proteome</keyword>
<feature type="compositionally biased region" description="Pro residues" evidence="1">
    <location>
        <begin position="282"/>
        <end position="296"/>
    </location>
</feature>
<dbReference type="Proteomes" id="UP000703661">
    <property type="component" value="Unassembled WGS sequence"/>
</dbReference>
<evidence type="ECO:0000313" key="3">
    <source>
        <dbReference type="Proteomes" id="UP000703661"/>
    </source>
</evidence>
<feature type="region of interest" description="Disordered" evidence="1">
    <location>
        <begin position="214"/>
        <end position="254"/>
    </location>
</feature>
<feature type="region of interest" description="Disordered" evidence="1">
    <location>
        <begin position="31"/>
        <end position="55"/>
    </location>
</feature>
<feature type="compositionally biased region" description="Low complexity" evidence="1">
    <location>
        <begin position="114"/>
        <end position="160"/>
    </location>
</feature>
<name>A0A9P6SYM6_9FUNG</name>
<feature type="compositionally biased region" description="Polar residues" evidence="1">
    <location>
        <begin position="91"/>
        <end position="104"/>
    </location>
</feature>
<proteinExistence type="predicted"/>
<accession>A0A9P6SYM6</accession>
<feature type="compositionally biased region" description="Basic and acidic residues" evidence="1">
    <location>
        <begin position="411"/>
        <end position="421"/>
    </location>
</feature>
<evidence type="ECO:0000256" key="1">
    <source>
        <dbReference type="SAM" id="MobiDB-lite"/>
    </source>
</evidence>
<feature type="region of interest" description="Disordered" evidence="1">
    <location>
        <begin position="84"/>
        <end position="180"/>
    </location>
</feature>
<reference evidence="2" key="1">
    <citation type="journal article" date="2020" name="Fungal Divers.">
        <title>Resolving the Mortierellaceae phylogeny through synthesis of multi-gene phylogenetics and phylogenomics.</title>
        <authorList>
            <person name="Vandepol N."/>
            <person name="Liber J."/>
            <person name="Desiro A."/>
            <person name="Na H."/>
            <person name="Kennedy M."/>
            <person name="Barry K."/>
            <person name="Grigoriev I.V."/>
            <person name="Miller A.N."/>
            <person name="O'Donnell K."/>
            <person name="Stajich J.E."/>
            <person name="Bonito G."/>
        </authorList>
    </citation>
    <scope>NUCLEOTIDE SEQUENCE</scope>
    <source>
        <strain evidence="2">NRRL 2769</strain>
    </source>
</reference>
<gene>
    <name evidence="2" type="ORF">BGZ80_000358</name>
</gene>
<dbReference type="AlphaFoldDB" id="A0A9P6SYM6"/>
<feature type="region of interest" description="Disordered" evidence="1">
    <location>
        <begin position="277"/>
        <end position="304"/>
    </location>
</feature>
<feature type="compositionally biased region" description="Low complexity" evidence="1">
    <location>
        <begin position="214"/>
        <end position="253"/>
    </location>
</feature>
<protein>
    <submittedName>
        <fullName evidence="2">Uncharacterized protein</fullName>
    </submittedName>
</protein>
<sequence>MRRADATPEQFWRVPTRQPSRKYRRRLRELFKGKQPDSSSSAKVTVLFPPPRPPRPTSLNLGFLVPVVPTIVCHRKIRKQASVRRAGKNIASANKTKSSATKNESGVAVKIGPSTTTTPTAITTTTSNGSSSVKSGSSTVDSDLSTIKSGSSSTTSKNSLEIPVTLASTRESEETKVSPEVKKAQKAFGFGAVSQSMMQAKSKAKVFLDHFHISTSRGPSSSSSSSSTSSLSSMSCPTSPISPSPSMISRPSSPSLPPLPLLPLLPTFATDDSEFCEVVPKKGPPTHAPPPPPSTPAPASQGPKVAKVTIVENNVSREPTKSESGLYKVELSSTSSLVQRKPRITSKAGIYSQQLAALNKLEFGDASGQSQQSTQCRCRCRCHRVSSASYRKSRMIGRSDSRASTVSSPRPSKDRRNSKLH</sequence>
<dbReference type="EMBL" id="JAAAID010001070">
    <property type="protein sequence ID" value="KAG0011899.1"/>
    <property type="molecule type" value="Genomic_DNA"/>
</dbReference>
<organism evidence="2 3">
    <name type="scientific">Entomortierella chlamydospora</name>
    <dbReference type="NCBI Taxonomy" id="101097"/>
    <lineage>
        <taxon>Eukaryota</taxon>
        <taxon>Fungi</taxon>
        <taxon>Fungi incertae sedis</taxon>
        <taxon>Mucoromycota</taxon>
        <taxon>Mortierellomycotina</taxon>
        <taxon>Mortierellomycetes</taxon>
        <taxon>Mortierellales</taxon>
        <taxon>Mortierellaceae</taxon>
        <taxon>Entomortierella</taxon>
    </lineage>
</organism>